<dbReference type="Proteomes" id="UP000000600">
    <property type="component" value="Unassembled WGS sequence"/>
</dbReference>
<dbReference type="AlphaFoldDB" id="A0DKS9"/>
<dbReference type="InParanoid" id="A0DKS9"/>
<proteinExistence type="inferred from homology"/>
<dbReference type="InterPro" id="IPR034164">
    <property type="entry name" value="Pepsin-like_dom"/>
</dbReference>
<dbReference type="Pfam" id="PF00026">
    <property type="entry name" value="Asp"/>
    <property type="match status" value="1"/>
</dbReference>
<protein>
    <recommendedName>
        <fullName evidence="6">Peptidase A1 domain-containing protein</fullName>
    </recommendedName>
</protein>
<keyword evidence="3" id="KW-0064">Aspartyl protease</keyword>
<reference evidence="7 8" key="1">
    <citation type="journal article" date="2006" name="Nature">
        <title>Global trends of whole-genome duplications revealed by the ciliate Paramecium tetraurelia.</title>
        <authorList>
            <consortium name="Genoscope"/>
            <person name="Aury J.-M."/>
            <person name="Jaillon O."/>
            <person name="Duret L."/>
            <person name="Noel B."/>
            <person name="Jubin C."/>
            <person name="Porcel B.M."/>
            <person name="Segurens B."/>
            <person name="Daubin V."/>
            <person name="Anthouard V."/>
            <person name="Aiach N."/>
            <person name="Arnaiz O."/>
            <person name="Billaut A."/>
            <person name="Beisson J."/>
            <person name="Blanc I."/>
            <person name="Bouhouche K."/>
            <person name="Camara F."/>
            <person name="Duharcourt S."/>
            <person name="Guigo R."/>
            <person name="Gogendeau D."/>
            <person name="Katinka M."/>
            <person name="Keller A.-M."/>
            <person name="Kissmehl R."/>
            <person name="Klotz C."/>
            <person name="Koll F."/>
            <person name="Le Moue A."/>
            <person name="Lepere C."/>
            <person name="Malinsky S."/>
            <person name="Nowacki M."/>
            <person name="Nowak J.K."/>
            <person name="Plattner H."/>
            <person name="Poulain J."/>
            <person name="Ruiz F."/>
            <person name="Serrano V."/>
            <person name="Zagulski M."/>
            <person name="Dessen P."/>
            <person name="Betermier M."/>
            <person name="Weissenbach J."/>
            <person name="Scarpelli C."/>
            <person name="Schachter V."/>
            <person name="Sperling L."/>
            <person name="Meyer E."/>
            <person name="Cohen J."/>
            <person name="Wincker P."/>
        </authorList>
    </citation>
    <scope>NUCLEOTIDE SEQUENCE [LARGE SCALE GENOMIC DNA]</scope>
    <source>
        <strain evidence="7 8">Stock d4-2</strain>
    </source>
</reference>
<dbReference type="GO" id="GO:0004190">
    <property type="term" value="F:aspartic-type endopeptidase activity"/>
    <property type="evidence" value="ECO:0000318"/>
    <property type="project" value="GO_Central"/>
</dbReference>
<keyword evidence="5" id="KW-0812">Transmembrane</keyword>
<dbReference type="HOGENOM" id="CLU_724535_0_0_1"/>
<feature type="domain" description="Peptidase A1" evidence="6">
    <location>
        <begin position="54"/>
        <end position="331"/>
    </location>
</feature>
<dbReference type="InterPro" id="IPR021109">
    <property type="entry name" value="Peptidase_aspartic_dom_sf"/>
</dbReference>
<evidence type="ECO:0000313" key="8">
    <source>
        <dbReference type="Proteomes" id="UP000000600"/>
    </source>
</evidence>
<evidence type="ECO:0000256" key="4">
    <source>
        <dbReference type="ARBA" id="ARBA00022801"/>
    </source>
</evidence>
<dbReference type="InterPro" id="IPR001461">
    <property type="entry name" value="Aspartic_peptidase_A1"/>
</dbReference>
<dbReference type="PANTHER" id="PTHR47966:SF51">
    <property type="entry name" value="BETA-SITE APP-CLEAVING ENZYME, ISOFORM A-RELATED"/>
    <property type="match status" value="1"/>
</dbReference>
<evidence type="ECO:0000256" key="3">
    <source>
        <dbReference type="ARBA" id="ARBA00022750"/>
    </source>
</evidence>
<feature type="transmembrane region" description="Helical" evidence="5">
    <location>
        <begin position="20"/>
        <end position="37"/>
    </location>
</feature>
<dbReference type="FunFam" id="2.40.70.10:FF:000167">
    <property type="entry name" value="Uncharacterized protein"/>
    <property type="match status" value="1"/>
</dbReference>
<dbReference type="GeneID" id="5036828"/>
<keyword evidence="5" id="KW-1133">Transmembrane helix</keyword>
<dbReference type="Gene3D" id="2.40.70.10">
    <property type="entry name" value="Acid Proteases"/>
    <property type="match status" value="2"/>
</dbReference>
<dbReference type="KEGG" id="ptm:GSPATT00017976001"/>
<evidence type="ECO:0000259" key="6">
    <source>
        <dbReference type="PROSITE" id="PS51767"/>
    </source>
</evidence>
<evidence type="ECO:0000256" key="1">
    <source>
        <dbReference type="ARBA" id="ARBA00007447"/>
    </source>
</evidence>
<dbReference type="OrthoDB" id="284836at2759"/>
<gene>
    <name evidence="7" type="ORF">GSPATT00017976001</name>
</gene>
<dbReference type="RefSeq" id="XP_001451043.1">
    <property type="nucleotide sequence ID" value="XM_001451006.1"/>
</dbReference>
<dbReference type="EMBL" id="CT868474">
    <property type="protein sequence ID" value="CAK83646.1"/>
    <property type="molecule type" value="Genomic_DNA"/>
</dbReference>
<dbReference type="GO" id="GO:0006508">
    <property type="term" value="P:proteolysis"/>
    <property type="evidence" value="ECO:0000318"/>
    <property type="project" value="GO_Central"/>
</dbReference>
<name>A0DKS9_PARTE</name>
<feature type="transmembrane region" description="Helical" evidence="5">
    <location>
        <begin position="306"/>
        <end position="322"/>
    </location>
</feature>
<accession>A0DKS9</accession>
<keyword evidence="5" id="KW-0472">Membrane</keyword>
<evidence type="ECO:0000313" key="7">
    <source>
        <dbReference type="EMBL" id="CAK83646.1"/>
    </source>
</evidence>
<comment type="similarity">
    <text evidence="1">Belongs to the peptidase A1 family.</text>
</comment>
<evidence type="ECO:0000256" key="2">
    <source>
        <dbReference type="ARBA" id="ARBA00022670"/>
    </source>
</evidence>
<organism evidence="7 8">
    <name type="scientific">Paramecium tetraurelia</name>
    <dbReference type="NCBI Taxonomy" id="5888"/>
    <lineage>
        <taxon>Eukaryota</taxon>
        <taxon>Sar</taxon>
        <taxon>Alveolata</taxon>
        <taxon>Ciliophora</taxon>
        <taxon>Intramacronucleata</taxon>
        <taxon>Oligohymenophorea</taxon>
        <taxon>Peniculida</taxon>
        <taxon>Parameciidae</taxon>
        <taxon>Paramecium</taxon>
    </lineage>
</organism>
<dbReference type="OMA" id="QANTHNW"/>
<dbReference type="PANTHER" id="PTHR47966">
    <property type="entry name" value="BETA-SITE APP-CLEAVING ENZYME, ISOFORM A-RELATED"/>
    <property type="match status" value="1"/>
</dbReference>
<keyword evidence="2" id="KW-0645">Protease</keyword>
<dbReference type="InterPro" id="IPR033121">
    <property type="entry name" value="PEPTIDASE_A1"/>
</dbReference>
<dbReference type="CDD" id="cd05471">
    <property type="entry name" value="pepsin_like"/>
    <property type="match status" value="1"/>
</dbReference>
<evidence type="ECO:0000256" key="5">
    <source>
        <dbReference type="SAM" id="Phobius"/>
    </source>
</evidence>
<feature type="transmembrane region" description="Helical" evidence="5">
    <location>
        <begin position="342"/>
        <end position="362"/>
    </location>
</feature>
<keyword evidence="4" id="KW-0378">Hydrolase</keyword>
<dbReference type="eggNOG" id="ENOG502T02A">
    <property type="taxonomic scope" value="Eukaryota"/>
</dbReference>
<sequence>MYQQQHERIQLVILIHRFRYLSFMICFFFFIILNQANTHNWPYLPVISYYNIAFMLEAEIHGTQLYFIIDTGSSVTMIESIYKQSQTFQNLNQTYEQQYDLGKCKGVFGMDRLVLSKQLYIPQFTMAYGTCQKMPFFDQYIGLMGLSNRFQVKHVFEDQQFHSSIFGLEFRKNSESRLYYNITNIEEKVTWHQLNVDHRWMIKMLGVYVDNEDVTDIFTGSAFLDSGYSCLVLTQNQFAYIWEKNLKSLCKIIDKSIYCDCNYNNFPNFTIYFEGAKIIIESQNYFPYSYNDKLCKLCISQHNRDYLILGLPFIMSTTVLFDKTNQKIGLVDSFDIHQISPIYFHLQLIIVGTLTLVIIFYASQKERTFVKVDIELRNLEYL</sequence>
<dbReference type="STRING" id="5888.A0DKS9"/>
<dbReference type="SUPFAM" id="SSF50630">
    <property type="entry name" value="Acid proteases"/>
    <property type="match status" value="1"/>
</dbReference>
<feature type="transmembrane region" description="Helical" evidence="5">
    <location>
        <begin position="49"/>
        <end position="69"/>
    </location>
</feature>
<dbReference type="PROSITE" id="PS51767">
    <property type="entry name" value="PEPTIDASE_A1"/>
    <property type="match status" value="1"/>
</dbReference>
<keyword evidence="8" id="KW-1185">Reference proteome</keyword>